<dbReference type="InterPro" id="IPR006034">
    <property type="entry name" value="Asparaginase/glutaminase-like"/>
</dbReference>
<dbReference type="PROSITE" id="PS51732">
    <property type="entry name" value="ASN_GLN_ASE_3"/>
    <property type="match status" value="1"/>
</dbReference>
<keyword evidence="3" id="KW-0378">Hydrolase</keyword>
<dbReference type="SMART" id="SM00870">
    <property type="entry name" value="Asparaginase"/>
    <property type="match status" value="1"/>
</dbReference>
<comment type="caution">
    <text evidence="9">The sequence shown here is derived from an EMBL/GenBank/DDBJ whole genome shotgun (WGS) entry which is preliminary data.</text>
</comment>
<dbReference type="InterPro" id="IPR027473">
    <property type="entry name" value="L-asparaginase_C"/>
</dbReference>
<dbReference type="Pfam" id="PF00710">
    <property type="entry name" value="Asparaginase"/>
    <property type="match status" value="1"/>
</dbReference>
<dbReference type="InterPro" id="IPR040919">
    <property type="entry name" value="Asparaginase_C"/>
</dbReference>
<dbReference type="InterPro" id="IPR020827">
    <property type="entry name" value="Asparaginase/glutaminase_AS1"/>
</dbReference>
<evidence type="ECO:0000256" key="1">
    <source>
        <dbReference type="ARBA" id="ARBA00010518"/>
    </source>
</evidence>
<keyword evidence="10" id="KW-1185">Reference proteome</keyword>
<dbReference type="PRINTS" id="PR00139">
    <property type="entry name" value="ASNGLNASE"/>
</dbReference>
<dbReference type="RefSeq" id="WP_253661950.1">
    <property type="nucleotide sequence ID" value="NZ_BAAAJQ010000001.1"/>
</dbReference>
<sequence length="318" mass="32329">MPGPPRIVVLSTGGTIASQRRPGGAVPVLHAADLLTRDLVPPHLADATITTRTVCAVDSAAMTDAEHRLLLRAIAEELADPDVTGVVVTHGTDTLEETALVVDLVHADPRPVVFAGAQYPADSPRSDGPTNLAAALACAADTTNRDRGVLVAFGGRVLPARGVAKTSTTATDAFDSVVTTPARPVLAAVDGRPTARVDIVTLHPDFDAAVLGALVDSGARGLVLAALGSGNAHPTVTDAVGAVTARGAVVVLSTRVPFGEVVPTYGGGGGAVDLVAAGAILSPWLRAPQSRIVLSALLTREYDRTRIADFLAVDGPVS</sequence>
<dbReference type="Proteomes" id="UP001206895">
    <property type="component" value="Unassembled WGS sequence"/>
</dbReference>
<feature type="domain" description="Asparaginase/glutaminase C-terminal" evidence="8">
    <location>
        <begin position="196"/>
        <end position="309"/>
    </location>
</feature>
<dbReference type="SUPFAM" id="SSF53774">
    <property type="entry name" value="Glutaminase/Asparaginase"/>
    <property type="match status" value="1"/>
</dbReference>
<proteinExistence type="inferred from homology"/>
<comment type="catalytic activity">
    <reaction evidence="4">
        <text>L-asparagine + H2O = L-aspartate + NH4(+)</text>
        <dbReference type="Rhea" id="RHEA:21016"/>
        <dbReference type="ChEBI" id="CHEBI:15377"/>
        <dbReference type="ChEBI" id="CHEBI:28938"/>
        <dbReference type="ChEBI" id="CHEBI:29991"/>
        <dbReference type="ChEBI" id="CHEBI:58048"/>
        <dbReference type="EC" id="3.5.1.1"/>
    </reaction>
</comment>
<dbReference type="Gene3D" id="3.40.50.40">
    <property type="match status" value="1"/>
</dbReference>
<dbReference type="InterPro" id="IPR037152">
    <property type="entry name" value="L-asparaginase_N_sf"/>
</dbReference>
<dbReference type="PIRSF" id="PIRSF001220">
    <property type="entry name" value="L-ASNase_gatD"/>
    <property type="match status" value="1"/>
</dbReference>
<protein>
    <recommendedName>
        <fullName evidence="2">asparaginase</fullName>
        <ecNumber evidence="2">3.5.1.1</ecNumber>
    </recommendedName>
</protein>
<feature type="active site" evidence="5">
    <location>
        <position position="15"/>
    </location>
</feature>
<evidence type="ECO:0000256" key="4">
    <source>
        <dbReference type="ARBA" id="ARBA00049366"/>
    </source>
</evidence>
<accession>A0ABT1HFI5</accession>
<dbReference type="Gene3D" id="3.40.50.1170">
    <property type="entry name" value="L-asparaginase, N-terminal domain"/>
    <property type="match status" value="1"/>
</dbReference>
<evidence type="ECO:0000256" key="2">
    <source>
        <dbReference type="ARBA" id="ARBA00012920"/>
    </source>
</evidence>
<feature type="active site" evidence="6">
    <location>
        <position position="92"/>
    </location>
</feature>
<evidence type="ECO:0000256" key="6">
    <source>
        <dbReference type="PROSITE-ProRule" id="PRU10100"/>
    </source>
</evidence>
<feature type="domain" description="L-asparaginase N-terminal" evidence="7">
    <location>
        <begin position="6"/>
        <end position="182"/>
    </location>
</feature>
<dbReference type="InterPro" id="IPR027474">
    <property type="entry name" value="L-asparaginase_N"/>
</dbReference>
<dbReference type="InterPro" id="IPR027475">
    <property type="entry name" value="Asparaginase/glutaminase_AS2"/>
</dbReference>
<evidence type="ECO:0000313" key="9">
    <source>
        <dbReference type="EMBL" id="MCP2176944.1"/>
    </source>
</evidence>
<evidence type="ECO:0000259" key="8">
    <source>
        <dbReference type="Pfam" id="PF17763"/>
    </source>
</evidence>
<dbReference type="CDD" id="cd08964">
    <property type="entry name" value="L-asparaginase_II"/>
    <property type="match status" value="1"/>
</dbReference>
<comment type="similarity">
    <text evidence="1">Belongs to the asparaginase 1 family.</text>
</comment>
<dbReference type="InterPro" id="IPR004550">
    <property type="entry name" value="AsnASE_II"/>
</dbReference>
<evidence type="ECO:0000256" key="5">
    <source>
        <dbReference type="PROSITE-ProRule" id="PRU10099"/>
    </source>
</evidence>
<evidence type="ECO:0000259" key="7">
    <source>
        <dbReference type="Pfam" id="PF00710"/>
    </source>
</evidence>
<evidence type="ECO:0000256" key="3">
    <source>
        <dbReference type="ARBA" id="ARBA00022801"/>
    </source>
</evidence>
<organism evidence="9 10">
    <name type="scientific">Williamsia maris</name>
    <dbReference type="NCBI Taxonomy" id="72806"/>
    <lineage>
        <taxon>Bacteria</taxon>
        <taxon>Bacillati</taxon>
        <taxon>Actinomycetota</taxon>
        <taxon>Actinomycetes</taxon>
        <taxon>Mycobacteriales</taxon>
        <taxon>Nocardiaceae</taxon>
        <taxon>Williamsia</taxon>
    </lineage>
</organism>
<reference evidence="9 10" key="1">
    <citation type="submission" date="2022-06" db="EMBL/GenBank/DDBJ databases">
        <title>Genomic Encyclopedia of Archaeal and Bacterial Type Strains, Phase II (KMG-II): from individual species to whole genera.</title>
        <authorList>
            <person name="Goeker M."/>
        </authorList>
    </citation>
    <scope>NUCLEOTIDE SEQUENCE [LARGE SCALE GENOMIC DNA]</scope>
    <source>
        <strain evidence="9 10">DSM 44693</strain>
    </source>
</reference>
<dbReference type="PANTHER" id="PTHR11707">
    <property type="entry name" value="L-ASPARAGINASE"/>
    <property type="match status" value="1"/>
</dbReference>
<dbReference type="PROSITE" id="PS00144">
    <property type="entry name" value="ASN_GLN_ASE_1"/>
    <property type="match status" value="1"/>
</dbReference>
<dbReference type="InterPro" id="IPR036152">
    <property type="entry name" value="Asp/glu_Ase-like_sf"/>
</dbReference>
<dbReference type="EC" id="3.5.1.1" evidence="2"/>
<dbReference type="EMBL" id="JAMTCJ010000003">
    <property type="protein sequence ID" value="MCP2176944.1"/>
    <property type="molecule type" value="Genomic_DNA"/>
</dbReference>
<dbReference type="Pfam" id="PF17763">
    <property type="entry name" value="Asparaginase_C"/>
    <property type="match status" value="1"/>
</dbReference>
<dbReference type="PIRSF" id="PIRSF500176">
    <property type="entry name" value="L_ASNase"/>
    <property type="match status" value="1"/>
</dbReference>
<dbReference type="PROSITE" id="PS00917">
    <property type="entry name" value="ASN_GLN_ASE_2"/>
    <property type="match status" value="1"/>
</dbReference>
<dbReference type="PANTHER" id="PTHR11707:SF28">
    <property type="entry name" value="60 KDA LYSOPHOSPHOLIPASE"/>
    <property type="match status" value="1"/>
</dbReference>
<evidence type="ECO:0000313" key="10">
    <source>
        <dbReference type="Proteomes" id="UP001206895"/>
    </source>
</evidence>
<name>A0ABT1HFI5_9NOCA</name>
<gene>
    <name evidence="9" type="ORF">LX13_002772</name>
</gene>